<protein>
    <recommendedName>
        <fullName evidence="2">MSP domain-containing protein</fullName>
    </recommendedName>
</protein>
<gene>
    <name evidence="3" type="ORF">ANCDUO_15588</name>
</gene>
<dbReference type="InterPro" id="IPR008962">
    <property type="entry name" value="PapD-like_sf"/>
</dbReference>
<feature type="domain" description="MSP" evidence="2">
    <location>
        <begin position="108"/>
        <end position="237"/>
    </location>
</feature>
<dbReference type="AlphaFoldDB" id="A0A0C2CWL0"/>
<accession>A0A0C2CWL0</accession>
<evidence type="ECO:0000259" key="2">
    <source>
        <dbReference type="PROSITE" id="PS50202"/>
    </source>
</evidence>
<evidence type="ECO:0000256" key="1">
    <source>
        <dbReference type="SAM" id="MobiDB-lite"/>
    </source>
</evidence>
<feature type="region of interest" description="Disordered" evidence="1">
    <location>
        <begin position="1"/>
        <end position="30"/>
    </location>
</feature>
<dbReference type="InterPro" id="IPR013783">
    <property type="entry name" value="Ig-like_fold"/>
</dbReference>
<dbReference type="PROSITE" id="PS50202">
    <property type="entry name" value="MSP"/>
    <property type="match status" value="1"/>
</dbReference>
<sequence length="237" mass="26689">MFDNVAKRDDWSHSHFEHSHTRVRRLPNAERHRPEVVQAFNAHTIPSLIHKVFSNNHGSPARAQAPTPPPGAPPRTPTPNRAPGGSGPPRSGTPKIIETYQELLRNRIVGETPDGEILCAPRWLVFNSPTTYKKPCYGDFTITNKDPFTVAWCIKAKEKMMRLSQAHGILKPGEHIDLTLYLISSDDWPRDVVEYTGRRLKLVVENLKIPDNIRPKSKLVGERTGPRGERELVPGIV</sequence>
<feature type="region of interest" description="Disordered" evidence="1">
    <location>
        <begin position="53"/>
        <end position="94"/>
    </location>
</feature>
<reference evidence="3 4" key="1">
    <citation type="submission" date="2013-12" db="EMBL/GenBank/DDBJ databases">
        <title>Draft genome of the parsitic nematode Ancylostoma duodenale.</title>
        <authorList>
            <person name="Mitreva M."/>
        </authorList>
    </citation>
    <scope>NUCLEOTIDE SEQUENCE [LARGE SCALE GENOMIC DNA]</scope>
    <source>
        <strain evidence="3 4">Zhejiang</strain>
    </source>
</reference>
<dbReference type="Gene3D" id="2.60.40.10">
    <property type="entry name" value="Immunoglobulins"/>
    <property type="match status" value="1"/>
</dbReference>
<dbReference type="Proteomes" id="UP000054047">
    <property type="component" value="Unassembled WGS sequence"/>
</dbReference>
<dbReference type="InterPro" id="IPR000535">
    <property type="entry name" value="MSP_dom"/>
</dbReference>
<dbReference type="EMBL" id="KN739388">
    <property type="protein sequence ID" value="KIH54267.1"/>
    <property type="molecule type" value="Genomic_DNA"/>
</dbReference>
<evidence type="ECO:0000313" key="4">
    <source>
        <dbReference type="Proteomes" id="UP000054047"/>
    </source>
</evidence>
<dbReference type="OrthoDB" id="5783490at2759"/>
<name>A0A0C2CWL0_9BILA</name>
<feature type="compositionally biased region" description="Low complexity" evidence="1">
    <location>
        <begin position="78"/>
        <end position="94"/>
    </location>
</feature>
<evidence type="ECO:0000313" key="3">
    <source>
        <dbReference type="EMBL" id="KIH54267.1"/>
    </source>
</evidence>
<organism evidence="3 4">
    <name type="scientific">Ancylostoma duodenale</name>
    <dbReference type="NCBI Taxonomy" id="51022"/>
    <lineage>
        <taxon>Eukaryota</taxon>
        <taxon>Metazoa</taxon>
        <taxon>Ecdysozoa</taxon>
        <taxon>Nematoda</taxon>
        <taxon>Chromadorea</taxon>
        <taxon>Rhabditida</taxon>
        <taxon>Rhabditina</taxon>
        <taxon>Rhabditomorpha</taxon>
        <taxon>Strongyloidea</taxon>
        <taxon>Ancylostomatidae</taxon>
        <taxon>Ancylostomatinae</taxon>
        <taxon>Ancylostoma</taxon>
    </lineage>
</organism>
<feature type="compositionally biased region" description="Basic and acidic residues" evidence="1">
    <location>
        <begin position="1"/>
        <end position="20"/>
    </location>
</feature>
<feature type="compositionally biased region" description="Pro residues" evidence="1">
    <location>
        <begin position="66"/>
        <end position="77"/>
    </location>
</feature>
<proteinExistence type="predicted"/>
<keyword evidence="4" id="KW-1185">Reference proteome</keyword>
<dbReference type="SUPFAM" id="SSF49354">
    <property type="entry name" value="PapD-like"/>
    <property type="match status" value="1"/>
</dbReference>